<feature type="region of interest" description="Disordered" evidence="1">
    <location>
        <begin position="610"/>
        <end position="631"/>
    </location>
</feature>
<comment type="caution">
    <text evidence="4">The sequence shown here is derived from an EMBL/GenBank/DDBJ whole genome shotgun (WGS) entry which is preliminary data.</text>
</comment>
<dbReference type="PROSITE" id="PS50004">
    <property type="entry name" value="C2"/>
    <property type="match status" value="1"/>
</dbReference>
<evidence type="ECO:0008006" key="6">
    <source>
        <dbReference type="Google" id="ProtNLM"/>
    </source>
</evidence>
<feature type="domain" description="Ras-associating" evidence="3">
    <location>
        <begin position="394"/>
        <end position="489"/>
    </location>
</feature>
<organism evidence="4 5">
    <name type="scientific">Caenorhabditis angaria</name>
    <dbReference type="NCBI Taxonomy" id="860376"/>
    <lineage>
        <taxon>Eukaryota</taxon>
        <taxon>Metazoa</taxon>
        <taxon>Ecdysozoa</taxon>
        <taxon>Nematoda</taxon>
        <taxon>Chromadorea</taxon>
        <taxon>Rhabditida</taxon>
        <taxon>Rhabditina</taxon>
        <taxon>Rhabditomorpha</taxon>
        <taxon>Rhabditoidea</taxon>
        <taxon>Rhabditidae</taxon>
        <taxon>Peloderinae</taxon>
        <taxon>Caenorhabditis</taxon>
    </lineage>
</organism>
<accession>A0A9P1J426</accession>
<dbReference type="Gene3D" id="2.60.40.150">
    <property type="entry name" value="C2 domain"/>
    <property type="match status" value="1"/>
</dbReference>
<evidence type="ECO:0000256" key="1">
    <source>
        <dbReference type="SAM" id="MobiDB-lite"/>
    </source>
</evidence>
<dbReference type="PROSITE" id="PS50200">
    <property type="entry name" value="RA"/>
    <property type="match status" value="1"/>
</dbReference>
<reference evidence="4" key="1">
    <citation type="submission" date="2022-11" db="EMBL/GenBank/DDBJ databases">
        <authorList>
            <person name="Kikuchi T."/>
        </authorList>
    </citation>
    <scope>NUCLEOTIDE SEQUENCE</scope>
    <source>
        <strain evidence="4">PS1010</strain>
    </source>
</reference>
<dbReference type="CDD" id="cd00275">
    <property type="entry name" value="C2_PLC_like"/>
    <property type="match status" value="1"/>
</dbReference>
<dbReference type="SMART" id="SM00314">
    <property type="entry name" value="RA"/>
    <property type="match status" value="2"/>
</dbReference>
<dbReference type="AlphaFoldDB" id="A0A9P1J426"/>
<dbReference type="Gene3D" id="3.10.20.90">
    <property type="entry name" value="Phosphatidylinositol 3-kinase Catalytic Subunit, Chain A, domain 1"/>
    <property type="match status" value="2"/>
</dbReference>
<dbReference type="Proteomes" id="UP001152747">
    <property type="component" value="Unassembled WGS sequence"/>
</dbReference>
<evidence type="ECO:0000313" key="5">
    <source>
        <dbReference type="Proteomes" id="UP001152747"/>
    </source>
</evidence>
<dbReference type="InterPro" id="IPR000159">
    <property type="entry name" value="RA_dom"/>
</dbReference>
<evidence type="ECO:0000259" key="2">
    <source>
        <dbReference type="PROSITE" id="PS50004"/>
    </source>
</evidence>
<name>A0A9P1J426_9PELO</name>
<dbReference type="InterPro" id="IPR029071">
    <property type="entry name" value="Ubiquitin-like_domsf"/>
</dbReference>
<dbReference type="EMBL" id="CANHGI010000006">
    <property type="protein sequence ID" value="CAI5455280.1"/>
    <property type="molecule type" value="Genomic_DNA"/>
</dbReference>
<dbReference type="GO" id="GO:0007165">
    <property type="term" value="P:signal transduction"/>
    <property type="evidence" value="ECO:0007669"/>
    <property type="project" value="InterPro"/>
</dbReference>
<dbReference type="SMART" id="SM00239">
    <property type="entry name" value="C2"/>
    <property type="match status" value="1"/>
</dbReference>
<dbReference type="FunFam" id="3.10.20.90:FF:000238">
    <property type="entry name" value="Phosphoinositide phospholipase C"/>
    <property type="match status" value="1"/>
</dbReference>
<dbReference type="SUPFAM" id="SSF49562">
    <property type="entry name" value="C2 domain (Calcium/lipid-binding domain, CaLB)"/>
    <property type="match status" value="1"/>
</dbReference>
<evidence type="ECO:0000259" key="3">
    <source>
        <dbReference type="PROSITE" id="PS50200"/>
    </source>
</evidence>
<feature type="domain" description="C2" evidence="2">
    <location>
        <begin position="216"/>
        <end position="341"/>
    </location>
</feature>
<dbReference type="Pfam" id="PF00168">
    <property type="entry name" value="C2"/>
    <property type="match status" value="1"/>
</dbReference>
<proteinExistence type="predicted"/>
<evidence type="ECO:0000313" key="4">
    <source>
        <dbReference type="EMBL" id="CAI5455280.1"/>
    </source>
</evidence>
<dbReference type="OrthoDB" id="269822at2759"/>
<dbReference type="InterPro" id="IPR035892">
    <property type="entry name" value="C2_domain_sf"/>
</dbReference>
<dbReference type="PANTHER" id="PTHR47027:SF20">
    <property type="entry name" value="REVERSE TRANSCRIPTASE-LIKE PROTEIN WITH RNA-DIRECTED DNA POLYMERASE DOMAIN"/>
    <property type="match status" value="1"/>
</dbReference>
<sequence>MLNDLVKESAKVGLKINESKTKSMRNRFATSSPITIANTPIGNVEEYVYLGRQLNPPNEILPEIHRRRRAGWAAFKSIEQATDSMTCQKTKAKLFDQTVLPALCYGAETWTLTKKNSEALRVSHAVLERRLVGIKLSEQRERGIHQEDIRRLSQVKDPLKHIRQQKLRWAGHIARRTDSRWTTTTLEWCPKDWKRPVGRPPMRWSDELRKNYCIYDNNNKMVKHWTTRAKDRDLWRAVIISGQHVYPNTHYASLYIEVEVIGIPNDCVREKSKVVQRNSVNPIWNHTTQLRIACVDLAFLRIAVCDSGQNGKVVAHRVVPVQCIRPGFRHLPLRTPTNLPIDNAMIFLRTRFEQEEHIYLHDDDSNAYCNLEHTLAYRTDMTPGLSPTPILKKQIFVLRITGAFADETAITVHSESGSTVKTVMQQALLNAGKNADQVEEYVLIEEAIPSQSGEDPIDQRVLPLNEPIMDAVACWNGSMRRFVLRKKGSDPSSRAWITSIIKSGTTSSTSVAPSPLTNIKSASSTQLHGRSLDSEAIGEHLEVTEGKWLNPRARSMGDTFLVCVHNVSEDQPYAILRASINSTASDIIRQVFVKARRPNIDETEYVLVEETSDDSKAPSTGPMSNKYNSNNTSTTQTTHFLNIFLSKIVPSALFKVIPH</sequence>
<dbReference type="PANTHER" id="PTHR47027">
    <property type="entry name" value="REVERSE TRANSCRIPTASE DOMAIN-CONTAINING PROTEIN"/>
    <property type="match status" value="1"/>
</dbReference>
<dbReference type="InterPro" id="IPR000008">
    <property type="entry name" value="C2_dom"/>
</dbReference>
<gene>
    <name evidence="4" type="ORF">CAMP_LOCUS17917</name>
</gene>
<dbReference type="Pfam" id="PF00788">
    <property type="entry name" value="RA"/>
    <property type="match status" value="1"/>
</dbReference>
<dbReference type="SUPFAM" id="SSF54236">
    <property type="entry name" value="Ubiquitin-like"/>
    <property type="match status" value="2"/>
</dbReference>
<dbReference type="FunFam" id="2.60.40.150:FF:000183">
    <property type="entry name" value="Phosphoinositide phospholipase C"/>
    <property type="match status" value="1"/>
</dbReference>
<keyword evidence="5" id="KW-1185">Reference proteome</keyword>
<protein>
    <recommendedName>
        <fullName evidence="6">C2 domain-containing protein</fullName>
    </recommendedName>
</protein>